<protein>
    <submittedName>
        <fullName evidence="3">NHL repeat containing protein</fullName>
    </submittedName>
</protein>
<evidence type="ECO:0000259" key="2">
    <source>
        <dbReference type="Pfam" id="PF07995"/>
    </source>
</evidence>
<evidence type="ECO:0000313" key="3">
    <source>
        <dbReference type="EMBL" id="ACT19091.1"/>
    </source>
</evidence>
<feature type="domain" description="Glucose/Sorbosone dehydrogenase" evidence="2">
    <location>
        <begin position="263"/>
        <end position="330"/>
    </location>
</feature>
<dbReference type="eggNOG" id="COG2133">
    <property type="taxonomic scope" value="Bacteria"/>
</dbReference>
<sequence length="488" mass="51841">MCKLIRIGCLLLLGSALCGCYEMRPTSGGGKLTVLPEDGVRALSPEDIALPSGYRIEAVATGLTFPSGVAFDERGTPFVVESGYSYGEVWTVPRLLKVENGKKVTVAQGGNNGPWTGVARLGGSFYVAEGGELEGGRILRIDADGSINPIVDGLPSRGDHHTNGPAAGPDGSLYFGIGTATNSAVVGEDNLKFGWLKRDPEFHDTPCADVTLRGENYASDDFLEGKGLVATGAFMPFGIYTLPGEVVYGEVPCNGAVLKVPPSGGRPQLVAWGFRNPFGLAFSPQGKLYVTDNGYDERGSRPVFGASDVLWEVTPGTWYGWPDFSAGLPLDYGNQFKPPLRHRPKPLLAEHPNVPPAPAAILPVHASANGLDFSRSERFGHRGEVFVALFGDQSPGTGKVMGPVGFKVVRVNVADGVIRDFAVNKGEKNAPASAFGSGGLERPLAARFDPSGEALYVVDFGMLKETVKGSIPMKNTGVLWRITREDQE</sequence>
<feature type="chain" id="PRO_5002962180" evidence="1">
    <location>
        <begin position="19"/>
        <end position="488"/>
    </location>
</feature>
<dbReference type="Gene3D" id="2.120.10.30">
    <property type="entry name" value="TolB, C-terminal domain"/>
    <property type="match status" value="1"/>
</dbReference>
<dbReference type="InterPro" id="IPR011042">
    <property type="entry name" value="6-blade_b-propeller_TolB-like"/>
</dbReference>
<dbReference type="EMBL" id="CP001661">
    <property type="protein sequence ID" value="ACT19091.1"/>
    <property type="molecule type" value="Genomic_DNA"/>
</dbReference>
<dbReference type="KEGG" id="gem:GM21_3063"/>
<feature type="signal peptide" evidence="1">
    <location>
        <begin position="1"/>
        <end position="18"/>
    </location>
</feature>
<proteinExistence type="predicted"/>
<dbReference type="SUPFAM" id="SSF50952">
    <property type="entry name" value="Soluble quinoprotein glucose dehydrogenase"/>
    <property type="match status" value="1"/>
</dbReference>
<evidence type="ECO:0000256" key="1">
    <source>
        <dbReference type="SAM" id="SignalP"/>
    </source>
</evidence>
<dbReference type="Pfam" id="PF07995">
    <property type="entry name" value="GSDH"/>
    <property type="match status" value="1"/>
</dbReference>
<dbReference type="HOGENOM" id="CLU_030947_0_0_7"/>
<dbReference type="AlphaFoldDB" id="C6E399"/>
<dbReference type="InterPro" id="IPR012938">
    <property type="entry name" value="Glc/Sorbosone_DH"/>
</dbReference>
<dbReference type="STRING" id="443144.GM21_3063"/>
<dbReference type="PANTHER" id="PTHR33546:SF1">
    <property type="entry name" value="LARGE, MULTIFUNCTIONAL SECRETED PROTEIN"/>
    <property type="match status" value="1"/>
</dbReference>
<keyword evidence="1" id="KW-0732">Signal</keyword>
<reference evidence="3" key="1">
    <citation type="submission" date="2009-07" db="EMBL/GenBank/DDBJ databases">
        <title>Complete sequence of Geobacter sp. M21.</title>
        <authorList>
            <consortium name="US DOE Joint Genome Institute"/>
            <person name="Lucas S."/>
            <person name="Copeland A."/>
            <person name="Lapidus A."/>
            <person name="Glavina del Rio T."/>
            <person name="Dalin E."/>
            <person name="Tice H."/>
            <person name="Bruce D."/>
            <person name="Goodwin L."/>
            <person name="Pitluck S."/>
            <person name="Saunders E."/>
            <person name="Brettin T."/>
            <person name="Detter J.C."/>
            <person name="Han C."/>
            <person name="Larimer F."/>
            <person name="Land M."/>
            <person name="Hauser L."/>
            <person name="Kyrpides N."/>
            <person name="Ovchinnikova G."/>
            <person name="Lovley D."/>
        </authorList>
    </citation>
    <scope>NUCLEOTIDE SEQUENCE [LARGE SCALE GENOMIC DNA]</scope>
    <source>
        <strain evidence="3">M21</strain>
    </source>
</reference>
<accession>C6E399</accession>
<dbReference type="PROSITE" id="PS51257">
    <property type="entry name" value="PROKAR_LIPOPROTEIN"/>
    <property type="match status" value="1"/>
</dbReference>
<dbReference type="OrthoDB" id="9770043at2"/>
<dbReference type="PANTHER" id="PTHR33546">
    <property type="entry name" value="LARGE, MULTIFUNCTIONAL SECRETED PROTEIN-RELATED"/>
    <property type="match status" value="1"/>
</dbReference>
<gene>
    <name evidence="3" type="ordered locus">GM21_3063</name>
</gene>
<dbReference type="InterPro" id="IPR011041">
    <property type="entry name" value="Quinoprot_gluc/sorb_DH_b-prop"/>
</dbReference>
<name>C6E399_GEOSM</name>
<organism evidence="3">
    <name type="scientific">Geobacter sp. (strain M21)</name>
    <dbReference type="NCBI Taxonomy" id="443144"/>
    <lineage>
        <taxon>Bacteria</taxon>
        <taxon>Pseudomonadati</taxon>
        <taxon>Thermodesulfobacteriota</taxon>
        <taxon>Desulfuromonadia</taxon>
        <taxon>Geobacterales</taxon>
        <taxon>Geobacteraceae</taxon>
        <taxon>Geobacter</taxon>
    </lineage>
</organism>